<keyword evidence="7" id="KW-1185">Reference proteome</keyword>
<organism evidence="6 7">
    <name type="scientific">Pseudonocardia eucalypti</name>
    <dbReference type="NCBI Taxonomy" id="648755"/>
    <lineage>
        <taxon>Bacteria</taxon>
        <taxon>Bacillati</taxon>
        <taxon>Actinomycetota</taxon>
        <taxon>Actinomycetes</taxon>
        <taxon>Pseudonocardiales</taxon>
        <taxon>Pseudonocardiaceae</taxon>
        <taxon>Pseudonocardia</taxon>
    </lineage>
</organism>
<evidence type="ECO:0000313" key="7">
    <source>
        <dbReference type="Proteomes" id="UP001428817"/>
    </source>
</evidence>
<keyword evidence="3 5" id="KW-1133">Transmembrane helix</keyword>
<dbReference type="Proteomes" id="UP001428817">
    <property type="component" value="Unassembled WGS sequence"/>
</dbReference>
<feature type="transmembrane region" description="Helical" evidence="5">
    <location>
        <begin position="96"/>
        <end position="115"/>
    </location>
</feature>
<name>A0ABP9PJP3_9PSEU</name>
<keyword evidence="4 5" id="KW-0472">Membrane</keyword>
<comment type="caution">
    <text evidence="6">The sequence shown here is derived from an EMBL/GenBank/DDBJ whole genome shotgun (WGS) entry which is preliminary data.</text>
</comment>
<feature type="transmembrane region" description="Helical" evidence="5">
    <location>
        <begin position="39"/>
        <end position="57"/>
    </location>
</feature>
<evidence type="ECO:0000256" key="1">
    <source>
        <dbReference type="ARBA" id="ARBA00004141"/>
    </source>
</evidence>
<proteinExistence type="predicted"/>
<dbReference type="RefSeq" id="WP_185064821.1">
    <property type="nucleotide sequence ID" value="NZ_BAABJP010000003.1"/>
</dbReference>
<evidence type="ECO:0000256" key="3">
    <source>
        <dbReference type="ARBA" id="ARBA00022989"/>
    </source>
</evidence>
<protein>
    <submittedName>
        <fullName evidence="6">DUF4870 domain-containing protein</fullName>
    </submittedName>
</protein>
<keyword evidence="2 5" id="KW-0812">Transmembrane</keyword>
<dbReference type="EMBL" id="BAABJP010000003">
    <property type="protein sequence ID" value="GAA5147766.1"/>
    <property type="molecule type" value="Genomic_DNA"/>
</dbReference>
<evidence type="ECO:0000256" key="2">
    <source>
        <dbReference type="ARBA" id="ARBA00022692"/>
    </source>
</evidence>
<comment type="subcellular location">
    <subcellularLocation>
        <location evidence="1">Membrane</location>
        <topology evidence="1">Multi-pass membrane protein</topology>
    </subcellularLocation>
</comment>
<dbReference type="Pfam" id="PF09685">
    <property type="entry name" value="MamF_MmsF"/>
    <property type="match status" value="1"/>
</dbReference>
<sequence length="133" mass="14345">MSEPFGQYPPPYSGGAAGVPGHTTEERNWAVAAHLSSVLGIWIGFLGALGPLVVLLAKGKESPYVRSQAVEALNFNISVLIYSIIGWILVFVLIGFVVLGAVFVFWLVLTIVATIKVSNGEPYRYPLTIRLVS</sequence>
<feature type="transmembrane region" description="Helical" evidence="5">
    <location>
        <begin position="69"/>
        <end position="90"/>
    </location>
</feature>
<evidence type="ECO:0000313" key="6">
    <source>
        <dbReference type="EMBL" id="GAA5147766.1"/>
    </source>
</evidence>
<evidence type="ECO:0000256" key="4">
    <source>
        <dbReference type="ARBA" id="ARBA00023136"/>
    </source>
</evidence>
<dbReference type="InterPro" id="IPR019109">
    <property type="entry name" value="MamF_MmsF"/>
</dbReference>
<accession>A0ABP9PJP3</accession>
<gene>
    <name evidence="6" type="ORF">GCM10023321_09050</name>
</gene>
<reference evidence="7" key="1">
    <citation type="journal article" date="2019" name="Int. J. Syst. Evol. Microbiol.">
        <title>The Global Catalogue of Microorganisms (GCM) 10K type strain sequencing project: providing services to taxonomists for standard genome sequencing and annotation.</title>
        <authorList>
            <consortium name="The Broad Institute Genomics Platform"/>
            <consortium name="The Broad Institute Genome Sequencing Center for Infectious Disease"/>
            <person name="Wu L."/>
            <person name="Ma J."/>
        </authorList>
    </citation>
    <scope>NUCLEOTIDE SEQUENCE [LARGE SCALE GENOMIC DNA]</scope>
    <source>
        <strain evidence="7">JCM 18303</strain>
    </source>
</reference>
<evidence type="ECO:0000256" key="5">
    <source>
        <dbReference type="SAM" id="Phobius"/>
    </source>
</evidence>